<dbReference type="PRINTS" id="PR00344">
    <property type="entry name" value="BCTRLSENSOR"/>
</dbReference>
<evidence type="ECO:0000256" key="1">
    <source>
        <dbReference type="ARBA" id="ARBA00000085"/>
    </source>
</evidence>
<keyword evidence="3 6" id="KW-0597">Phosphoprotein</keyword>
<dbReference type="EC" id="2.7.13.3" evidence="2"/>
<dbReference type="InterPro" id="IPR036097">
    <property type="entry name" value="HisK_dim/P_sf"/>
</dbReference>
<dbReference type="Proteomes" id="UP000199437">
    <property type="component" value="Unassembled WGS sequence"/>
</dbReference>
<evidence type="ECO:0000256" key="7">
    <source>
        <dbReference type="SAM" id="Coils"/>
    </source>
</evidence>
<evidence type="ECO:0000256" key="5">
    <source>
        <dbReference type="ARBA" id="ARBA00022777"/>
    </source>
</evidence>
<sequence length="410" mass="46027">MTNFNIMSLGKIIIVEDDSLSARLLQRNAEKLDYEVVGNFSNPQEALECYKENDVDAVLLDFQLGDEWDGSELNARIQEIRPVTVIFITSADDDESLQKILTANPDGYIQKPINSRELRAILQMAIYKTKQEKALTELNETLDEKVIERTRELDVAVTSLVKEMAEKEKVQLKLERALEAEKEFSQLKSSIVSNLSHEFKTPLASIRSSAQLIKAIGDKEGRPKEQKHAHRIEKAVDSLTDILMRILLVEKDQDAVYSAEIMTFNLAEFMKGLLQESQFDKVDNVSIAYEEQLAGVEISSDKRLLKQIFINLISNACKYSHPNGTVYLTLNIENGTLIFVVKDEGIGMSSETQQQMFHRFFRGDNVGSIEGTGIGMSIVRRCLDALRGEVNVDSTEGKGTTVTISIPIEG</sequence>
<dbReference type="InterPro" id="IPR011006">
    <property type="entry name" value="CheY-like_superfamily"/>
</dbReference>
<reference evidence="11" key="1">
    <citation type="submission" date="2016-10" db="EMBL/GenBank/DDBJ databases">
        <authorList>
            <person name="Varghese N."/>
            <person name="Submissions S."/>
        </authorList>
    </citation>
    <scope>NUCLEOTIDE SEQUENCE [LARGE SCALE GENOMIC DNA]</scope>
    <source>
        <strain evidence="11">CGMCC 1.12402</strain>
    </source>
</reference>
<dbReference type="CDD" id="cd00082">
    <property type="entry name" value="HisKA"/>
    <property type="match status" value="1"/>
</dbReference>
<comment type="catalytic activity">
    <reaction evidence="1">
        <text>ATP + protein L-histidine = ADP + protein N-phospho-L-histidine.</text>
        <dbReference type="EC" id="2.7.13.3"/>
    </reaction>
</comment>
<dbReference type="PANTHER" id="PTHR43547:SF2">
    <property type="entry name" value="HYBRID SIGNAL TRANSDUCTION HISTIDINE KINASE C"/>
    <property type="match status" value="1"/>
</dbReference>
<dbReference type="SMART" id="SM00448">
    <property type="entry name" value="REC"/>
    <property type="match status" value="1"/>
</dbReference>
<dbReference type="Pfam" id="PF00512">
    <property type="entry name" value="HisKA"/>
    <property type="match status" value="1"/>
</dbReference>
<dbReference type="PROSITE" id="PS50110">
    <property type="entry name" value="RESPONSE_REGULATORY"/>
    <property type="match status" value="1"/>
</dbReference>
<evidence type="ECO:0000259" key="8">
    <source>
        <dbReference type="PROSITE" id="PS50109"/>
    </source>
</evidence>
<dbReference type="SUPFAM" id="SSF47384">
    <property type="entry name" value="Homodimeric domain of signal transducing histidine kinase"/>
    <property type="match status" value="1"/>
</dbReference>
<keyword evidence="11" id="KW-1185">Reference proteome</keyword>
<keyword evidence="7" id="KW-0175">Coiled coil</keyword>
<evidence type="ECO:0000256" key="3">
    <source>
        <dbReference type="ARBA" id="ARBA00022553"/>
    </source>
</evidence>
<feature type="domain" description="Response regulatory" evidence="9">
    <location>
        <begin position="11"/>
        <end position="126"/>
    </location>
</feature>
<dbReference type="EMBL" id="FOIR01000005">
    <property type="protein sequence ID" value="SEW42181.1"/>
    <property type="molecule type" value="Genomic_DNA"/>
</dbReference>
<name>A0A1I0RM14_9BACT</name>
<dbReference type="InterPro" id="IPR003661">
    <property type="entry name" value="HisK_dim/P_dom"/>
</dbReference>
<dbReference type="GO" id="GO:0000155">
    <property type="term" value="F:phosphorelay sensor kinase activity"/>
    <property type="evidence" value="ECO:0007669"/>
    <property type="project" value="InterPro"/>
</dbReference>
<evidence type="ECO:0000256" key="2">
    <source>
        <dbReference type="ARBA" id="ARBA00012438"/>
    </source>
</evidence>
<feature type="modified residue" description="4-aspartylphosphate" evidence="6">
    <location>
        <position position="61"/>
    </location>
</feature>
<feature type="coiled-coil region" evidence="7">
    <location>
        <begin position="128"/>
        <end position="182"/>
    </location>
</feature>
<evidence type="ECO:0000259" key="9">
    <source>
        <dbReference type="PROSITE" id="PS50110"/>
    </source>
</evidence>
<dbReference type="InterPro" id="IPR001789">
    <property type="entry name" value="Sig_transdc_resp-reg_receiver"/>
</dbReference>
<evidence type="ECO:0000256" key="4">
    <source>
        <dbReference type="ARBA" id="ARBA00022679"/>
    </source>
</evidence>
<dbReference type="InterPro" id="IPR036890">
    <property type="entry name" value="HATPase_C_sf"/>
</dbReference>
<dbReference type="Pfam" id="PF02518">
    <property type="entry name" value="HATPase_c"/>
    <property type="match status" value="1"/>
</dbReference>
<dbReference type="PANTHER" id="PTHR43547">
    <property type="entry name" value="TWO-COMPONENT HISTIDINE KINASE"/>
    <property type="match status" value="1"/>
</dbReference>
<evidence type="ECO:0000313" key="11">
    <source>
        <dbReference type="Proteomes" id="UP000199437"/>
    </source>
</evidence>
<keyword evidence="5 10" id="KW-0418">Kinase</keyword>
<accession>A0A1I0RM14</accession>
<organism evidence="10 11">
    <name type="scientific">Roseivirga pacifica</name>
    <dbReference type="NCBI Taxonomy" id="1267423"/>
    <lineage>
        <taxon>Bacteria</taxon>
        <taxon>Pseudomonadati</taxon>
        <taxon>Bacteroidota</taxon>
        <taxon>Cytophagia</taxon>
        <taxon>Cytophagales</taxon>
        <taxon>Roseivirgaceae</taxon>
        <taxon>Roseivirga</taxon>
    </lineage>
</organism>
<dbReference type="InterPro" id="IPR004358">
    <property type="entry name" value="Sig_transdc_His_kin-like_C"/>
</dbReference>
<proteinExistence type="predicted"/>
<dbReference type="SUPFAM" id="SSF52172">
    <property type="entry name" value="CheY-like"/>
    <property type="match status" value="1"/>
</dbReference>
<dbReference type="SMART" id="SM00387">
    <property type="entry name" value="HATPase_c"/>
    <property type="match status" value="1"/>
</dbReference>
<dbReference type="Gene3D" id="3.40.50.2300">
    <property type="match status" value="1"/>
</dbReference>
<dbReference type="Gene3D" id="1.10.287.130">
    <property type="match status" value="1"/>
</dbReference>
<dbReference type="Pfam" id="PF00072">
    <property type="entry name" value="Response_reg"/>
    <property type="match status" value="1"/>
</dbReference>
<protein>
    <recommendedName>
        <fullName evidence="2">histidine kinase</fullName>
        <ecNumber evidence="2">2.7.13.3</ecNumber>
    </recommendedName>
</protein>
<evidence type="ECO:0000256" key="6">
    <source>
        <dbReference type="PROSITE-ProRule" id="PRU00169"/>
    </source>
</evidence>
<evidence type="ECO:0000313" key="10">
    <source>
        <dbReference type="EMBL" id="SEW42181.1"/>
    </source>
</evidence>
<keyword evidence="4" id="KW-0808">Transferase</keyword>
<dbReference type="SMART" id="SM00388">
    <property type="entry name" value="HisKA"/>
    <property type="match status" value="1"/>
</dbReference>
<dbReference type="FunFam" id="3.30.565.10:FF:000006">
    <property type="entry name" value="Sensor histidine kinase WalK"/>
    <property type="match status" value="1"/>
</dbReference>
<dbReference type="SUPFAM" id="SSF55874">
    <property type="entry name" value="ATPase domain of HSP90 chaperone/DNA topoisomerase II/histidine kinase"/>
    <property type="match status" value="1"/>
</dbReference>
<gene>
    <name evidence="10" type="ORF">SAMN05216290_3795</name>
</gene>
<dbReference type="Gene3D" id="3.30.565.10">
    <property type="entry name" value="Histidine kinase-like ATPase, C-terminal domain"/>
    <property type="match status" value="1"/>
</dbReference>
<dbReference type="InterPro" id="IPR005467">
    <property type="entry name" value="His_kinase_dom"/>
</dbReference>
<dbReference type="PROSITE" id="PS50109">
    <property type="entry name" value="HIS_KIN"/>
    <property type="match status" value="1"/>
</dbReference>
<dbReference type="InterPro" id="IPR003594">
    <property type="entry name" value="HATPase_dom"/>
</dbReference>
<feature type="domain" description="Histidine kinase" evidence="8">
    <location>
        <begin position="194"/>
        <end position="410"/>
    </location>
</feature>
<dbReference type="AlphaFoldDB" id="A0A1I0RM14"/>
<dbReference type="STRING" id="1267423.SAMN05216290_3795"/>